<keyword evidence="1" id="KW-0614">Plasmid</keyword>
<sequence length="65" mass="6833">MILVWGAAIAFLLSLVAVGLPRESAPFWFQTGAELVAEISLFSMVCLLEPSGSNTDCSNPASCSI</sequence>
<evidence type="ECO:0000313" key="1">
    <source>
        <dbReference type="EMBL" id="ANY83071.1"/>
    </source>
</evidence>
<organism evidence="1">
    <name type="scientific">Microvirga ossetica</name>
    <dbReference type="NCBI Taxonomy" id="1882682"/>
    <lineage>
        <taxon>Bacteria</taxon>
        <taxon>Pseudomonadati</taxon>
        <taxon>Pseudomonadota</taxon>
        <taxon>Alphaproteobacteria</taxon>
        <taxon>Hyphomicrobiales</taxon>
        <taxon>Methylobacteriaceae</taxon>
        <taxon>Microvirga</taxon>
    </lineage>
</organism>
<dbReference type="EMBL" id="CP016617">
    <property type="protein sequence ID" value="ANY83071.1"/>
    <property type="molecule type" value="Genomic_DNA"/>
</dbReference>
<accession>A0A1B2ESY0</accession>
<gene>
    <name evidence="1" type="ORF">BB934_33235</name>
</gene>
<dbReference type="KEGG" id="moc:BB934_33235"/>
<dbReference type="AlphaFoldDB" id="A0A1B2ESY0"/>
<geneLocation type="plasmid" evidence="1">
    <name>unnamed1</name>
</geneLocation>
<proteinExistence type="predicted"/>
<name>A0A1B2ESY0_9HYPH</name>
<protein>
    <submittedName>
        <fullName evidence="1">Uncharacterized protein</fullName>
    </submittedName>
</protein>
<reference evidence="1" key="1">
    <citation type="submission" date="2016-07" db="EMBL/GenBank/DDBJ databases">
        <title>Microvirga ossetica sp. nov. a new species of rhizobia isolated from root nodules of the legume species Vicia alpestris Steven originated from North Ossetia region in the Caucasus.</title>
        <authorList>
            <person name="Safronova V.I."/>
            <person name="Kuznetsova I.G."/>
            <person name="Sazanova A.L."/>
            <person name="Belimov A."/>
            <person name="Andronov E."/>
            <person name="Osledkin Y.S."/>
            <person name="Onishchuk O.P."/>
            <person name="Kurchak O.N."/>
            <person name="Shaposhnikov A.I."/>
            <person name="Willems A."/>
            <person name="Tikhonovich I.A."/>
        </authorList>
    </citation>
    <scope>NUCLEOTIDE SEQUENCE [LARGE SCALE GENOMIC DNA]</scope>
    <source>
        <strain evidence="1">V5/3M</strain>
        <plasmid evidence="1">unnamed1</plasmid>
    </source>
</reference>